<dbReference type="InterPro" id="IPR027417">
    <property type="entry name" value="P-loop_NTPase"/>
</dbReference>
<dbReference type="Pfam" id="PF00196">
    <property type="entry name" value="GerE"/>
    <property type="match status" value="1"/>
</dbReference>
<sequence>MSAVRPDSAELPFTPGDFVGRHAELRRVDELLACPNNRLITLVGPGGIGKTTLAAEIVRRQRAMPHRTAWVSRLGRLAHFAETETVAAEVLRTVGTTATADASPIAGLAAAFNGGNLSGLDRPILMLDNCEHVLPGVGALILDLLAAAPALTILATSREPVGWIDEHLVIVPPLAAEQAAELFRRRAERTGRAIPQDQQHREVIEGICRHVDHNPLFIRLAAARLRHRTPSKVLRELSGDTDDRRMRWPAGATVGVEQRHHSVRDVIAWSYGLCTEQEQLLLDRMSVFATGWERESDEILGAGTELDDIIAVCADRQLPRNRIGQLLERMTERSLVSVHLGPTAARYYLLESVAVFARERLARRRDELSERSLLIRLRRHYRDRIAAGPAVWYSTQEAEWLEWARCAWGNILLAIESSLDDPDEAAVGLEIAAVLLQLRVQFPANAYHLFTVLTERVLEVTGRSESPPARLRLTATALIAWVLIWQGRGERSARLLDACVAEFIDDPATRENWRADADADLGLPAAVEFTWGVELFLVQDSRSITVLSRAGGKFAEAGERSAAIRSKTFEMLAVASLSDSHRALTGTAGHLADVVAAEAGWAVSWAELARLIALSRHADPRAAVAMGRAALARHLDGSHSWTAAAITHFTTVAMANVLAKRAADPQEPRTRLVGAATELASLEGGLVTLWRSMGMATEEVAILAGGNRFVAEVGRSILGAHAYTVAAERGARLRPERDELRRFMLGELELHGDTGKEVTGQEVTVQVDGGQEGARRDGAGPGAARGAGRDGERGEQRWRELSPAEADIAVLAAAGWPNSAISARRGSSIRTVDGQVASVLRKLRCANRVEITRHVPVELRERVTRETGRRRGSGEQGR</sequence>
<dbReference type="PANTHER" id="PTHR47691:SF3">
    <property type="entry name" value="HTH-TYPE TRANSCRIPTIONAL REGULATOR RV0890C-RELATED"/>
    <property type="match status" value="1"/>
</dbReference>
<dbReference type="PROSITE" id="PS50043">
    <property type="entry name" value="HTH_LUXR_2"/>
    <property type="match status" value="1"/>
</dbReference>
<name>A0ABP9KEM8_9NOCA</name>
<reference evidence="4" key="1">
    <citation type="journal article" date="2019" name="Int. J. Syst. Evol. Microbiol.">
        <title>The Global Catalogue of Microorganisms (GCM) 10K type strain sequencing project: providing services to taxonomists for standard genome sequencing and annotation.</title>
        <authorList>
            <consortium name="The Broad Institute Genomics Platform"/>
            <consortium name="The Broad Institute Genome Sequencing Center for Infectious Disease"/>
            <person name="Wu L."/>
            <person name="Ma J."/>
        </authorList>
    </citation>
    <scope>NUCLEOTIDE SEQUENCE [LARGE SCALE GENOMIC DNA]</scope>
    <source>
        <strain evidence="4">JCM 18298</strain>
    </source>
</reference>
<dbReference type="RefSeq" id="WP_345496487.1">
    <property type="nucleotide sequence ID" value="NZ_BAABJM010000002.1"/>
</dbReference>
<gene>
    <name evidence="3" type="ORF">GCM10023318_35350</name>
</gene>
<keyword evidence="4" id="KW-1185">Reference proteome</keyword>
<organism evidence="3 4">
    <name type="scientific">Nocardia callitridis</name>
    <dbReference type="NCBI Taxonomy" id="648753"/>
    <lineage>
        <taxon>Bacteria</taxon>
        <taxon>Bacillati</taxon>
        <taxon>Actinomycetota</taxon>
        <taxon>Actinomycetes</taxon>
        <taxon>Mycobacteriales</taxon>
        <taxon>Nocardiaceae</taxon>
        <taxon>Nocardia</taxon>
    </lineage>
</organism>
<accession>A0ABP9KEM8</accession>
<dbReference type="EMBL" id="BAABJM010000002">
    <property type="protein sequence ID" value="GAA5057160.1"/>
    <property type="molecule type" value="Genomic_DNA"/>
</dbReference>
<comment type="caution">
    <text evidence="3">The sequence shown here is derived from an EMBL/GenBank/DDBJ whole genome shotgun (WGS) entry which is preliminary data.</text>
</comment>
<evidence type="ECO:0000313" key="3">
    <source>
        <dbReference type="EMBL" id="GAA5057160.1"/>
    </source>
</evidence>
<proteinExistence type="predicted"/>
<protein>
    <recommendedName>
        <fullName evidence="2">HTH luxR-type domain-containing protein</fullName>
    </recommendedName>
</protein>
<dbReference type="SUPFAM" id="SSF52540">
    <property type="entry name" value="P-loop containing nucleoside triphosphate hydrolases"/>
    <property type="match status" value="1"/>
</dbReference>
<dbReference type="InterPro" id="IPR036388">
    <property type="entry name" value="WH-like_DNA-bd_sf"/>
</dbReference>
<dbReference type="Proteomes" id="UP001500603">
    <property type="component" value="Unassembled WGS sequence"/>
</dbReference>
<dbReference type="Gene3D" id="3.40.50.300">
    <property type="entry name" value="P-loop containing nucleotide triphosphate hydrolases"/>
    <property type="match status" value="1"/>
</dbReference>
<dbReference type="CDD" id="cd06170">
    <property type="entry name" value="LuxR_C_like"/>
    <property type="match status" value="1"/>
</dbReference>
<dbReference type="PANTHER" id="PTHR47691">
    <property type="entry name" value="REGULATOR-RELATED"/>
    <property type="match status" value="1"/>
</dbReference>
<evidence type="ECO:0000256" key="1">
    <source>
        <dbReference type="SAM" id="MobiDB-lite"/>
    </source>
</evidence>
<dbReference type="InterPro" id="IPR016032">
    <property type="entry name" value="Sig_transdc_resp-reg_C-effctor"/>
</dbReference>
<feature type="domain" description="HTH luxR-type" evidence="2">
    <location>
        <begin position="794"/>
        <end position="859"/>
    </location>
</feature>
<evidence type="ECO:0000313" key="4">
    <source>
        <dbReference type="Proteomes" id="UP001500603"/>
    </source>
</evidence>
<evidence type="ECO:0000259" key="2">
    <source>
        <dbReference type="PROSITE" id="PS50043"/>
    </source>
</evidence>
<feature type="region of interest" description="Disordered" evidence="1">
    <location>
        <begin position="769"/>
        <end position="795"/>
    </location>
</feature>
<dbReference type="Gene3D" id="1.10.10.10">
    <property type="entry name" value="Winged helix-like DNA-binding domain superfamily/Winged helix DNA-binding domain"/>
    <property type="match status" value="1"/>
</dbReference>
<dbReference type="InterPro" id="IPR002182">
    <property type="entry name" value="NB-ARC"/>
</dbReference>
<dbReference type="SMART" id="SM00421">
    <property type="entry name" value="HTH_LUXR"/>
    <property type="match status" value="1"/>
</dbReference>
<dbReference type="InterPro" id="IPR000792">
    <property type="entry name" value="Tscrpt_reg_LuxR_C"/>
</dbReference>
<dbReference type="Pfam" id="PF00931">
    <property type="entry name" value="NB-ARC"/>
    <property type="match status" value="1"/>
</dbReference>
<dbReference type="SUPFAM" id="SSF46894">
    <property type="entry name" value="C-terminal effector domain of the bipartite response regulators"/>
    <property type="match status" value="1"/>
</dbReference>